<reference evidence="1 2" key="1">
    <citation type="journal article" date="2013" name="Genome Announc.">
        <title>Complete Genome Sequence of Glaciecola psychrophila Strain 170T.</title>
        <authorList>
            <person name="Yin J."/>
            <person name="Chen J."/>
            <person name="Liu G."/>
            <person name="Yu Y."/>
            <person name="Song L."/>
            <person name="Wang X."/>
            <person name="Qu X."/>
        </authorList>
    </citation>
    <scope>NUCLEOTIDE SEQUENCE [LARGE SCALE GENOMIC DNA]</scope>
    <source>
        <strain evidence="1 2">170</strain>
    </source>
</reference>
<name>K7A5J4_9ALTE</name>
<dbReference type="RefSeq" id="WP_007635214.1">
    <property type="nucleotide sequence ID" value="NC_020514.1"/>
</dbReference>
<dbReference type="PATRIC" id="fig|1129794.4.peg.3478"/>
<dbReference type="PROSITE" id="PS51257">
    <property type="entry name" value="PROKAR_LIPOPROTEIN"/>
    <property type="match status" value="1"/>
</dbReference>
<evidence type="ECO:0000313" key="2">
    <source>
        <dbReference type="Proteomes" id="UP000011864"/>
    </source>
</evidence>
<dbReference type="HOGENOM" id="CLU_2808548_0_0_6"/>
<protein>
    <recommendedName>
        <fullName evidence="3">Lipoprotein</fullName>
    </recommendedName>
</protein>
<dbReference type="EMBL" id="CP003837">
    <property type="protein sequence ID" value="AGH45606.1"/>
    <property type="molecule type" value="Genomic_DNA"/>
</dbReference>
<organism evidence="1 2">
    <name type="scientific">Paraglaciecola psychrophila 170</name>
    <dbReference type="NCBI Taxonomy" id="1129794"/>
    <lineage>
        <taxon>Bacteria</taxon>
        <taxon>Pseudomonadati</taxon>
        <taxon>Pseudomonadota</taxon>
        <taxon>Gammaproteobacteria</taxon>
        <taxon>Alteromonadales</taxon>
        <taxon>Alteromonadaceae</taxon>
        <taxon>Paraglaciecola</taxon>
    </lineage>
</organism>
<sequence length="67" mass="7476">MSNKTLFWVVFFTLSCCEFGQFVYSSNTLVHVKACKFTGISLHDDAHQALDAGLVSNDNSTSYLLPR</sequence>
<dbReference type="Proteomes" id="UP000011864">
    <property type="component" value="Chromosome"/>
</dbReference>
<dbReference type="AlphaFoldDB" id="K7A5J4"/>
<gene>
    <name evidence="1" type="ORF">C427_3497</name>
</gene>
<dbReference type="KEGG" id="gps:C427_3497"/>
<evidence type="ECO:0008006" key="3">
    <source>
        <dbReference type="Google" id="ProtNLM"/>
    </source>
</evidence>
<dbReference type="STRING" id="1129794.C427_3497"/>
<evidence type="ECO:0000313" key="1">
    <source>
        <dbReference type="EMBL" id="AGH45606.1"/>
    </source>
</evidence>
<keyword evidence="2" id="KW-1185">Reference proteome</keyword>
<proteinExistence type="predicted"/>
<accession>K7A5J4</accession>